<evidence type="ECO:0000313" key="1">
    <source>
        <dbReference type="EMBL" id="CAB4158572.1"/>
    </source>
</evidence>
<accession>A0A6J5NIM6</accession>
<sequence>MIVQELNFFDKFGKNLNLLYDVTDDVWKGRVFFEEISAYLFDNENIFILEKVGTDYKFPTLNQGEYLKFSWKDNKNSDEFFLYDVVRDVTLLENFIVKEDSLTISHSDYTNLPIPLDVRAPLQVNVAFSPSSEELYERQLLIYFGDGSTETLIGQLDFYGEGVEEEERFKNWAQNFGIKFLREDANILKDYDIKEAYPDVNALNQARKNLLVNKEEIFPYIGTYKGLANFVNILGYKDTLRIKEYWKNNNSSSAYFEKLSLVDITDYLDDGKIDSLDLVDANSSLIAGKQFKKTEFLALVYEFTQATDSFDDDGIPIVQETTEFGVNEIFYKLDKLSKKLKNEFIPINVKIRDIIGEFIYFQKLTINYWSEANKIFDWDINTNVDITVYPGSSTNLVLRSLDPLYRKKSSDGVDLGIVKYNETAKNPFENFQKWDKSEIAGISEYITEFYDQIRDQRIPDLSARLSWEFGDDPQRVIGAPVIFGINIEKLTLYDLRGVMLQEFDSIAIGLDPYWTLENLYYRNYYEVKWRIVKGSPNAYNFELRGKFMDFDTLPHFLPYAGQYRVIIELYDFYGNVSTFSKFVEVSDQMRPEIIGFTRLEDKFDYRVSNLKNVRLIDFGGSPLYYPKINVLDNEDASTKINLYKNLTEWISFFKNRYGMGQNIYDAELYNDDTQTYVPYLDPAQNHPKKLYWGLGEDDTPVKIKDFRGMSLESLYWLRLTDLIYLDDFNAGFYLVNPQAGETITISDFSPYVIPTFTSLLDLINILNTSIHPGIRLFHYELINGKIHAEARYLSKEMYHMLALPDGFSPGFSPNASPMIGSGLFSGQDKYTFFLPKKVFSRKLIDYLEATYPFFEVETMFLLAKTSSVISGAAQDPMYWEDENYWYFENDEQYGYLPTTIDQNAFNISDIKMFNGTFACPENAILFFVVNNIDGKEDFIWTLINDSTGEEVIRIKSVPFFVWKFKDIGKFSLKVEVIDNRKTKYENIVQNFIRVLEKRDYVTDVEFRLNDRKNKLIKNRPY</sequence>
<name>A0A6J5NIM6_9CAUD</name>
<organism evidence="1">
    <name type="scientific">uncultured Caudovirales phage</name>
    <dbReference type="NCBI Taxonomy" id="2100421"/>
    <lineage>
        <taxon>Viruses</taxon>
        <taxon>Duplodnaviria</taxon>
        <taxon>Heunggongvirae</taxon>
        <taxon>Uroviricota</taxon>
        <taxon>Caudoviricetes</taxon>
        <taxon>Peduoviridae</taxon>
        <taxon>Maltschvirus</taxon>
        <taxon>Maltschvirus maltsch</taxon>
    </lineage>
</organism>
<proteinExistence type="predicted"/>
<protein>
    <submittedName>
        <fullName evidence="1">Uncharacterized protein</fullName>
    </submittedName>
</protein>
<reference evidence="1" key="1">
    <citation type="submission" date="2020-04" db="EMBL/GenBank/DDBJ databases">
        <authorList>
            <person name="Chiriac C."/>
            <person name="Salcher M."/>
            <person name="Ghai R."/>
            <person name="Kavagutti S V."/>
        </authorList>
    </citation>
    <scope>NUCLEOTIDE SEQUENCE</scope>
</reference>
<gene>
    <name evidence="1" type="ORF">UFOVP699_18</name>
</gene>
<dbReference type="EMBL" id="LR796670">
    <property type="protein sequence ID" value="CAB4158572.1"/>
    <property type="molecule type" value="Genomic_DNA"/>
</dbReference>